<name>A0A9P5JYY6_9AGAM</name>
<reference evidence="1" key="1">
    <citation type="submission" date="2019-10" db="EMBL/GenBank/DDBJ databases">
        <authorList>
            <consortium name="DOE Joint Genome Institute"/>
            <person name="Kuo A."/>
            <person name="Miyauchi S."/>
            <person name="Kiss E."/>
            <person name="Drula E."/>
            <person name="Kohler A."/>
            <person name="Sanchez-Garcia M."/>
            <person name="Andreopoulos B."/>
            <person name="Barry K.W."/>
            <person name="Bonito G."/>
            <person name="Buee M."/>
            <person name="Carver A."/>
            <person name="Chen C."/>
            <person name="Cichocki N."/>
            <person name="Clum A."/>
            <person name="Culley D."/>
            <person name="Crous P.W."/>
            <person name="Fauchery L."/>
            <person name="Girlanda M."/>
            <person name="Hayes R."/>
            <person name="Keri Z."/>
            <person name="LaButti K."/>
            <person name="Lipzen A."/>
            <person name="Lombard V."/>
            <person name="Magnuson J."/>
            <person name="Maillard F."/>
            <person name="Morin E."/>
            <person name="Murat C."/>
            <person name="Nolan M."/>
            <person name="Ohm R."/>
            <person name="Pangilinan J."/>
            <person name="Pereira M."/>
            <person name="Perotto S."/>
            <person name="Peter M."/>
            <person name="Riley R."/>
            <person name="Sitrit Y."/>
            <person name="Stielow B."/>
            <person name="Szollosi G."/>
            <person name="Zifcakova L."/>
            <person name="Stursova M."/>
            <person name="Spatafora J.W."/>
            <person name="Tedersoo L."/>
            <person name="Vaario L.-M."/>
            <person name="Yamada A."/>
            <person name="Yan M."/>
            <person name="Wang P."/>
            <person name="Xu J."/>
            <person name="Bruns T."/>
            <person name="Baldrian P."/>
            <person name="Vilgalys R."/>
            <person name="Henrissat B."/>
            <person name="Grigoriev I.V."/>
            <person name="Hibbett D."/>
            <person name="Nagy L.G."/>
            <person name="Martin F.M."/>
        </authorList>
    </citation>
    <scope>NUCLEOTIDE SEQUENCE</scope>
    <source>
        <strain evidence="1">Prilba</strain>
    </source>
</reference>
<keyword evidence="2" id="KW-1185">Reference proteome</keyword>
<protein>
    <submittedName>
        <fullName evidence="1">Uncharacterized protein</fullName>
    </submittedName>
</protein>
<dbReference type="Proteomes" id="UP000759537">
    <property type="component" value="Unassembled WGS sequence"/>
</dbReference>
<evidence type="ECO:0000313" key="1">
    <source>
        <dbReference type="EMBL" id="KAF8471335.1"/>
    </source>
</evidence>
<dbReference type="OrthoDB" id="3168860at2759"/>
<comment type="caution">
    <text evidence="1">The sequence shown here is derived from an EMBL/GenBank/DDBJ whole genome shotgun (WGS) entry which is preliminary data.</text>
</comment>
<reference evidence="1" key="2">
    <citation type="journal article" date="2020" name="Nat. Commun.">
        <title>Large-scale genome sequencing of mycorrhizal fungi provides insights into the early evolution of symbiotic traits.</title>
        <authorList>
            <person name="Miyauchi S."/>
            <person name="Kiss E."/>
            <person name="Kuo A."/>
            <person name="Drula E."/>
            <person name="Kohler A."/>
            <person name="Sanchez-Garcia M."/>
            <person name="Morin E."/>
            <person name="Andreopoulos B."/>
            <person name="Barry K.W."/>
            <person name="Bonito G."/>
            <person name="Buee M."/>
            <person name="Carver A."/>
            <person name="Chen C."/>
            <person name="Cichocki N."/>
            <person name="Clum A."/>
            <person name="Culley D."/>
            <person name="Crous P.W."/>
            <person name="Fauchery L."/>
            <person name="Girlanda M."/>
            <person name="Hayes R.D."/>
            <person name="Keri Z."/>
            <person name="LaButti K."/>
            <person name="Lipzen A."/>
            <person name="Lombard V."/>
            <person name="Magnuson J."/>
            <person name="Maillard F."/>
            <person name="Murat C."/>
            <person name="Nolan M."/>
            <person name="Ohm R.A."/>
            <person name="Pangilinan J."/>
            <person name="Pereira M.F."/>
            <person name="Perotto S."/>
            <person name="Peter M."/>
            <person name="Pfister S."/>
            <person name="Riley R."/>
            <person name="Sitrit Y."/>
            <person name="Stielow J.B."/>
            <person name="Szollosi G."/>
            <person name="Zifcakova L."/>
            <person name="Stursova M."/>
            <person name="Spatafora J.W."/>
            <person name="Tedersoo L."/>
            <person name="Vaario L.M."/>
            <person name="Yamada A."/>
            <person name="Yan M."/>
            <person name="Wang P."/>
            <person name="Xu J."/>
            <person name="Bruns T."/>
            <person name="Baldrian P."/>
            <person name="Vilgalys R."/>
            <person name="Dunand C."/>
            <person name="Henrissat B."/>
            <person name="Grigoriev I.V."/>
            <person name="Hibbett D."/>
            <person name="Nagy L.G."/>
            <person name="Martin F.M."/>
        </authorList>
    </citation>
    <scope>NUCLEOTIDE SEQUENCE</scope>
    <source>
        <strain evidence="1">Prilba</strain>
    </source>
</reference>
<proteinExistence type="predicted"/>
<dbReference type="EMBL" id="WHVB01000023">
    <property type="protein sequence ID" value="KAF8471335.1"/>
    <property type="molecule type" value="Genomic_DNA"/>
</dbReference>
<sequence length="176" mass="19528">MAAASQSYVLLQKGGDPFHTRFEDLDGLTAFTIQEVDRMPNTSVQLRREAPWAQKHQGVMGPGAAFFYFGPEGAPGHIIYGNAPSQPMATTLRRKRSTASQYFTSRSGRLLKWKQLPNHRMECIDGKDVLAVYEAGHASSDYSALLTIRHAGLAVVTEILTTLMLSQMAIVMQWQN</sequence>
<dbReference type="AlphaFoldDB" id="A0A9P5JYY6"/>
<evidence type="ECO:0000313" key="2">
    <source>
        <dbReference type="Proteomes" id="UP000759537"/>
    </source>
</evidence>
<organism evidence="1 2">
    <name type="scientific">Russula ochroleuca</name>
    <dbReference type="NCBI Taxonomy" id="152965"/>
    <lineage>
        <taxon>Eukaryota</taxon>
        <taxon>Fungi</taxon>
        <taxon>Dikarya</taxon>
        <taxon>Basidiomycota</taxon>
        <taxon>Agaricomycotina</taxon>
        <taxon>Agaricomycetes</taxon>
        <taxon>Russulales</taxon>
        <taxon>Russulaceae</taxon>
        <taxon>Russula</taxon>
    </lineage>
</organism>
<accession>A0A9P5JYY6</accession>
<gene>
    <name evidence="1" type="ORF">DFH94DRAFT_696569</name>
</gene>